<evidence type="ECO:0000256" key="1">
    <source>
        <dbReference type="SAM" id="Coils"/>
    </source>
</evidence>
<feature type="coiled-coil region" evidence="1">
    <location>
        <begin position="243"/>
        <end position="297"/>
    </location>
</feature>
<evidence type="ECO:0000313" key="2">
    <source>
        <dbReference type="EMBL" id="CAI8584072.1"/>
    </source>
</evidence>
<dbReference type="AlphaFoldDB" id="A0AAV0YIZ2"/>
<sequence>MQESKPYLRGSIVEGCSVDSGEGERMAESASSKSEGIYRLRNPGSTTYFKIFNLRSLFGFSIVCGPDSSSGYIDAGSVCRLICIVDGKKGVRNWTTFGWYNSIPYSSNFKVILLSSDREELGRTILFNERHMETYLNRNGEFIEEHARNTQDKFDRHLSLKLSEHPELPGPPPRYSVDPSVDFQTWYDVSGGKKKNGRVYSAGGYAKTIKRHDRNFTMRLADGEGTSTQPILTAKMLETVRNLANIEEALQVAARNAETEEIKKKQLKMQQEMQRRETELREEMRRQSQEYQEAMRIANECVQRFDQFFA</sequence>
<keyword evidence="3" id="KW-1185">Reference proteome</keyword>
<organism evidence="2 3">
    <name type="scientific">Vicia faba</name>
    <name type="common">Broad bean</name>
    <name type="synonym">Faba vulgaris</name>
    <dbReference type="NCBI Taxonomy" id="3906"/>
    <lineage>
        <taxon>Eukaryota</taxon>
        <taxon>Viridiplantae</taxon>
        <taxon>Streptophyta</taxon>
        <taxon>Embryophyta</taxon>
        <taxon>Tracheophyta</taxon>
        <taxon>Spermatophyta</taxon>
        <taxon>Magnoliopsida</taxon>
        <taxon>eudicotyledons</taxon>
        <taxon>Gunneridae</taxon>
        <taxon>Pentapetalae</taxon>
        <taxon>rosids</taxon>
        <taxon>fabids</taxon>
        <taxon>Fabales</taxon>
        <taxon>Fabaceae</taxon>
        <taxon>Papilionoideae</taxon>
        <taxon>50 kb inversion clade</taxon>
        <taxon>NPAAA clade</taxon>
        <taxon>Hologalegina</taxon>
        <taxon>IRL clade</taxon>
        <taxon>Fabeae</taxon>
        <taxon>Vicia</taxon>
    </lineage>
</organism>
<comment type="caution">
    <text evidence="2">The sequence shown here is derived from an EMBL/GenBank/DDBJ whole genome shotgun (WGS) entry which is preliminary data.</text>
</comment>
<accession>A0AAV0YIZ2</accession>
<dbReference type="EMBL" id="CATIWC010001378">
    <property type="protein sequence ID" value="CAI8584072.1"/>
    <property type="molecule type" value="Genomic_DNA"/>
</dbReference>
<protein>
    <submittedName>
        <fullName evidence="2">Uncharacterized protein</fullName>
    </submittedName>
</protein>
<dbReference type="Proteomes" id="UP001157006">
    <property type="component" value="Unassembled WGS sequence"/>
</dbReference>
<keyword evidence="1" id="KW-0175">Coiled coil</keyword>
<evidence type="ECO:0000313" key="3">
    <source>
        <dbReference type="Proteomes" id="UP001157006"/>
    </source>
</evidence>
<reference evidence="2 3" key="1">
    <citation type="submission" date="2023-01" db="EMBL/GenBank/DDBJ databases">
        <authorList>
            <person name="Kreplak J."/>
        </authorList>
    </citation>
    <scope>NUCLEOTIDE SEQUENCE [LARGE SCALE GENOMIC DNA]</scope>
</reference>
<gene>
    <name evidence="2" type="ORF">VFH_U057320</name>
</gene>
<proteinExistence type="predicted"/>
<name>A0AAV0YIZ2_VICFA</name>